<dbReference type="STRING" id="94130.A0A2Z6QIC3"/>
<dbReference type="PANTHER" id="PTHR43628:SF1">
    <property type="entry name" value="CHITIN SYNTHASE REGULATORY FACTOR 2-RELATED"/>
    <property type="match status" value="1"/>
</dbReference>
<dbReference type="InterPro" id="IPR052945">
    <property type="entry name" value="Mitotic_Regulator"/>
</dbReference>
<reference evidence="2" key="2">
    <citation type="submission" date="2019-10" db="EMBL/GenBank/DDBJ databases">
        <title>Conservation and host-specific expression of non-tandemly repeated heterogenous ribosome RNA gene in arbuscular mycorrhizal fungi.</title>
        <authorList>
            <person name="Maeda T."/>
            <person name="Kobayashi Y."/>
            <person name="Nakagawa T."/>
            <person name="Ezawa T."/>
            <person name="Yamaguchi K."/>
            <person name="Bino T."/>
            <person name="Nishimoto Y."/>
            <person name="Shigenobu S."/>
            <person name="Kawaguchi M."/>
        </authorList>
    </citation>
    <scope>NUCLEOTIDE SEQUENCE</scope>
    <source>
        <strain evidence="2">HR1</strain>
    </source>
</reference>
<organism evidence="1 3">
    <name type="scientific">Rhizophagus clarus</name>
    <dbReference type="NCBI Taxonomy" id="94130"/>
    <lineage>
        <taxon>Eukaryota</taxon>
        <taxon>Fungi</taxon>
        <taxon>Fungi incertae sedis</taxon>
        <taxon>Mucoromycota</taxon>
        <taxon>Glomeromycotina</taxon>
        <taxon>Glomeromycetes</taxon>
        <taxon>Glomerales</taxon>
        <taxon>Glomeraceae</taxon>
        <taxon>Rhizophagus</taxon>
    </lineage>
</organism>
<dbReference type="InterPro" id="IPR006597">
    <property type="entry name" value="Sel1-like"/>
</dbReference>
<accession>A0A2Z6QIC3</accession>
<dbReference type="AlphaFoldDB" id="A0A2Z6QIC3"/>
<sequence length="405" mass="47636">MDSQNGNFPLDQNIIKYDSSFFLNYFNLLQDLYIFLSNREITESEIDELNEFIKKFLFEYDLDPKNVLKIMTSDSKNMTSYSSLIGFFYQYGIGCEVDEIKAFETYFNVVKNNKNETNNICNDKVKELNEIVTQYFYSMLLYKDIILNIRNNYKLHIKHAEKGDNVSQYYIGNCYYSGIKVKKNHNKVIEWYSKSSEGGNIKAMYDLGCCYKYGYGVAKNKKKAFELYLKSAEGGYKYALYELGNCYHYGKCIFKDEIKAFEFYIKAAEKGHISSQYLVANYYYDGIYIPKNEEKGFYWYRKAAINGDANAQFKLAEYYANRNESKAFKWYMELANESRLKATYQVAKCYRDGIGIDKNLEEATNWIKKYETSRYYGKPKITLDEFLNGSNIKVSSIPSYVYTEM</sequence>
<dbReference type="Pfam" id="PF08238">
    <property type="entry name" value="Sel1"/>
    <property type="match status" value="7"/>
</dbReference>
<dbReference type="Gene3D" id="1.25.40.10">
    <property type="entry name" value="Tetratricopeptide repeat domain"/>
    <property type="match status" value="1"/>
</dbReference>
<dbReference type="OrthoDB" id="2307056at2759"/>
<reference evidence="1 3" key="1">
    <citation type="submission" date="2017-11" db="EMBL/GenBank/DDBJ databases">
        <title>The genome of Rhizophagus clarus HR1 reveals common genetic basis of auxotrophy among arbuscular mycorrhizal fungi.</title>
        <authorList>
            <person name="Kobayashi Y."/>
        </authorList>
    </citation>
    <scope>NUCLEOTIDE SEQUENCE [LARGE SCALE GENOMIC DNA]</scope>
    <source>
        <strain evidence="1 3">HR1</strain>
    </source>
</reference>
<keyword evidence="2" id="KW-0418">Kinase</keyword>
<comment type="caution">
    <text evidence="1">The sequence shown here is derived from an EMBL/GenBank/DDBJ whole genome shotgun (WGS) entry which is preliminary data.</text>
</comment>
<proteinExistence type="predicted"/>
<evidence type="ECO:0000313" key="3">
    <source>
        <dbReference type="Proteomes" id="UP000247702"/>
    </source>
</evidence>
<dbReference type="GO" id="GO:0016301">
    <property type="term" value="F:kinase activity"/>
    <property type="evidence" value="ECO:0007669"/>
    <property type="project" value="UniProtKB-KW"/>
</dbReference>
<evidence type="ECO:0000313" key="2">
    <source>
        <dbReference type="EMBL" id="GES74541.1"/>
    </source>
</evidence>
<keyword evidence="2" id="KW-0808">Transferase</keyword>
<dbReference type="InterPro" id="IPR011990">
    <property type="entry name" value="TPR-like_helical_dom_sf"/>
</dbReference>
<evidence type="ECO:0000313" key="1">
    <source>
        <dbReference type="EMBL" id="GBB84521.1"/>
    </source>
</evidence>
<name>A0A2Z6QIC3_9GLOM</name>
<dbReference type="SUPFAM" id="SSF81901">
    <property type="entry name" value="HCP-like"/>
    <property type="match status" value="1"/>
</dbReference>
<dbReference type="SMART" id="SM00671">
    <property type="entry name" value="SEL1"/>
    <property type="match status" value="7"/>
</dbReference>
<keyword evidence="3" id="KW-1185">Reference proteome</keyword>
<dbReference type="EMBL" id="BLAL01000012">
    <property type="protein sequence ID" value="GES74541.1"/>
    <property type="molecule type" value="Genomic_DNA"/>
</dbReference>
<dbReference type="PANTHER" id="PTHR43628">
    <property type="entry name" value="ACTIVATOR OF C KINASE PROTEIN 1-RELATED"/>
    <property type="match status" value="1"/>
</dbReference>
<dbReference type="EMBL" id="BEXD01000125">
    <property type="protein sequence ID" value="GBB84521.1"/>
    <property type="molecule type" value="Genomic_DNA"/>
</dbReference>
<dbReference type="Proteomes" id="UP000615446">
    <property type="component" value="Unassembled WGS sequence"/>
</dbReference>
<protein>
    <submittedName>
        <fullName evidence="2">Kinase-like domain-containing protein</fullName>
    </submittedName>
</protein>
<gene>
    <name evidence="2" type="ORF">RCL2_000201700</name>
    <name evidence="1" type="ORF">RclHR1_01110006</name>
</gene>
<dbReference type="Proteomes" id="UP000247702">
    <property type="component" value="Unassembled WGS sequence"/>
</dbReference>